<dbReference type="Pfam" id="PF03358">
    <property type="entry name" value="FMN_red"/>
    <property type="match status" value="1"/>
</dbReference>
<proteinExistence type="predicted"/>
<dbReference type="EMBL" id="DXCH01000236">
    <property type="protein sequence ID" value="HIZ07977.1"/>
    <property type="molecule type" value="Genomic_DNA"/>
</dbReference>
<evidence type="ECO:0000259" key="3">
    <source>
        <dbReference type="Pfam" id="PF03358"/>
    </source>
</evidence>
<keyword evidence="2" id="KW-0288">FMN</keyword>
<dbReference type="Proteomes" id="UP000824024">
    <property type="component" value="Unassembled WGS sequence"/>
</dbReference>
<dbReference type="InterPro" id="IPR051796">
    <property type="entry name" value="ISF_SsuE-like"/>
</dbReference>
<feature type="domain" description="NADPH-dependent FMN reductase-like" evidence="3">
    <location>
        <begin position="1"/>
        <end position="108"/>
    </location>
</feature>
<dbReference type="InterPro" id="IPR029039">
    <property type="entry name" value="Flavoprotein-like_sf"/>
</dbReference>
<dbReference type="PANTHER" id="PTHR43278">
    <property type="entry name" value="NAD(P)H-DEPENDENT FMN-CONTAINING OXIDOREDUCTASE YWQN-RELATED"/>
    <property type="match status" value="1"/>
</dbReference>
<evidence type="ECO:0000256" key="1">
    <source>
        <dbReference type="ARBA" id="ARBA00022630"/>
    </source>
</evidence>
<gene>
    <name evidence="4" type="ORF">IAA08_08585</name>
</gene>
<dbReference type="Gene3D" id="3.40.50.360">
    <property type="match status" value="1"/>
</dbReference>
<comment type="caution">
    <text evidence="4">The sequence shown here is derived from an EMBL/GenBank/DDBJ whole genome shotgun (WGS) entry which is preliminary data.</text>
</comment>
<reference evidence="4" key="2">
    <citation type="submission" date="2021-04" db="EMBL/GenBank/DDBJ databases">
        <authorList>
            <person name="Gilroy R."/>
        </authorList>
    </citation>
    <scope>NUCLEOTIDE SEQUENCE</scope>
    <source>
        <strain evidence="4">CHK192-9172</strain>
    </source>
</reference>
<accession>A0A9D2IGA8</accession>
<evidence type="ECO:0000313" key="5">
    <source>
        <dbReference type="Proteomes" id="UP000824024"/>
    </source>
</evidence>
<evidence type="ECO:0000256" key="2">
    <source>
        <dbReference type="ARBA" id="ARBA00022643"/>
    </source>
</evidence>
<protein>
    <submittedName>
        <fullName evidence="4">Flavodoxin family protein</fullName>
    </submittedName>
</protein>
<dbReference type="PANTHER" id="PTHR43278:SF1">
    <property type="entry name" value="IRON-SULFUR FLAVOPROTEIN MJ1083"/>
    <property type="match status" value="1"/>
</dbReference>
<organism evidence="4 5">
    <name type="scientific">Candidatus Eubacterium avistercoris</name>
    <dbReference type="NCBI Taxonomy" id="2838567"/>
    <lineage>
        <taxon>Bacteria</taxon>
        <taxon>Bacillati</taxon>
        <taxon>Bacillota</taxon>
        <taxon>Clostridia</taxon>
        <taxon>Eubacteriales</taxon>
        <taxon>Eubacteriaceae</taxon>
        <taxon>Eubacterium</taxon>
    </lineage>
</organism>
<name>A0A9D2IGA8_9FIRM</name>
<evidence type="ECO:0000313" key="4">
    <source>
        <dbReference type="EMBL" id="HIZ07977.1"/>
    </source>
</evidence>
<reference evidence="4" key="1">
    <citation type="journal article" date="2021" name="PeerJ">
        <title>Extensive microbial diversity within the chicken gut microbiome revealed by metagenomics and culture.</title>
        <authorList>
            <person name="Gilroy R."/>
            <person name="Ravi A."/>
            <person name="Getino M."/>
            <person name="Pursley I."/>
            <person name="Horton D.L."/>
            <person name="Alikhan N.F."/>
            <person name="Baker D."/>
            <person name="Gharbi K."/>
            <person name="Hall N."/>
            <person name="Watson M."/>
            <person name="Adriaenssens E.M."/>
            <person name="Foster-Nyarko E."/>
            <person name="Jarju S."/>
            <person name="Secka A."/>
            <person name="Antonio M."/>
            <person name="Oren A."/>
            <person name="Chaudhuri R.R."/>
            <person name="La Ragione R."/>
            <person name="Hildebrand F."/>
            <person name="Pallen M.J."/>
        </authorList>
    </citation>
    <scope>NUCLEOTIDE SEQUENCE</scope>
    <source>
        <strain evidence="4">CHK192-9172</strain>
    </source>
</reference>
<keyword evidence="1" id="KW-0285">Flavoprotein</keyword>
<dbReference type="InterPro" id="IPR005025">
    <property type="entry name" value="FMN_Rdtase-like_dom"/>
</dbReference>
<dbReference type="SUPFAM" id="SSF52218">
    <property type="entry name" value="Flavoproteins"/>
    <property type="match status" value="1"/>
</dbReference>
<sequence>MKVLGIVAGRHNGNSEILVKEALLACQEAGAECKMINLFDYHIEHCTGCEACTMQMGDVAMGKGTYKGCILKDKDDMDKIVNEMQTCNGIIVGVPTYDLTPSSLYLKFAQRFLAYELSFRLEIGEVKEDPHMVGGLIAVGGSCHDWQTLALEGMGATMFTQSINVVDQMMATRNGRPGNVLLRDDQIERAHKMGENIIKAIQTPVEERGWLGDPDMGMCPRCHSSLIYKGDKHWDGIEFPFECAVCGAGGDLVKDENGEYKFVLAENGLIRDRNINEARAEHLKEIVATRIDFMKKQDIVQAKYGKYKNLQFPAI</sequence>
<dbReference type="GO" id="GO:0016491">
    <property type="term" value="F:oxidoreductase activity"/>
    <property type="evidence" value="ECO:0007669"/>
    <property type="project" value="InterPro"/>
</dbReference>
<dbReference type="AlphaFoldDB" id="A0A9D2IGA8"/>